<dbReference type="AlphaFoldDB" id="A0A8T1QC64"/>
<accession>A0A8T1QC64</accession>
<dbReference type="Proteomes" id="UP000811609">
    <property type="component" value="Chromosome 6"/>
</dbReference>
<name>A0A8T1QC64_CARIL</name>
<comment type="caution">
    <text evidence="1">The sequence shown here is derived from an EMBL/GenBank/DDBJ whole genome shotgun (WGS) entry which is preliminary data.</text>
</comment>
<reference evidence="1" key="1">
    <citation type="submission" date="2020-12" db="EMBL/GenBank/DDBJ databases">
        <title>WGS assembly of Carya illinoinensis cv. Pawnee.</title>
        <authorList>
            <person name="Platts A."/>
            <person name="Shu S."/>
            <person name="Wright S."/>
            <person name="Barry K."/>
            <person name="Edger P."/>
            <person name="Pires J.C."/>
            <person name="Schmutz J."/>
        </authorList>
    </citation>
    <scope>NUCLEOTIDE SEQUENCE</scope>
    <source>
        <tissue evidence="1">Leaf</tissue>
    </source>
</reference>
<evidence type="ECO:0000313" key="1">
    <source>
        <dbReference type="EMBL" id="KAG6651991.1"/>
    </source>
</evidence>
<protein>
    <submittedName>
        <fullName evidence="1">Uncharacterized protein</fullName>
    </submittedName>
</protein>
<proteinExistence type="predicted"/>
<dbReference type="EMBL" id="CM031814">
    <property type="protein sequence ID" value="KAG6651991.1"/>
    <property type="molecule type" value="Genomic_DNA"/>
</dbReference>
<keyword evidence="2" id="KW-1185">Reference proteome</keyword>
<evidence type="ECO:0000313" key="2">
    <source>
        <dbReference type="Proteomes" id="UP000811609"/>
    </source>
</evidence>
<organism evidence="1 2">
    <name type="scientific">Carya illinoinensis</name>
    <name type="common">Pecan</name>
    <dbReference type="NCBI Taxonomy" id="32201"/>
    <lineage>
        <taxon>Eukaryota</taxon>
        <taxon>Viridiplantae</taxon>
        <taxon>Streptophyta</taxon>
        <taxon>Embryophyta</taxon>
        <taxon>Tracheophyta</taxon>
        <taxon>Spermatophyta</taxon>
        <taxon>Magnoliopsida</taxon>
        <taxon>eudicotyledons</taxon>
        <taxon>Gunneridae</taxon>
        <taxon>Pentapetalae</taxon>
        <taxon>rosids</taxon>
        <taxon>fabids</taxon>
        <taxon>Fagales</taxon>
        <taxon>Juglandaceae</taxon>
        <taxon>Carya</taxon>
    </lineage>
</organism>
<sequence length="35" mass="4083">MEFEALICSVTWNLTVRANWFVWVSFKTSLNSSQS</sequence>
<gene>
    <name evidence="1" type="ORF">CIPAW_06G152300</name>
</gene>